<dbReference type="GO" id="GO:0051539">
    <property type="term" value="F:4 iron, 4 sulfur cluster binding"/>
    <property type="evidence" value="ECO:0007669"/>
    <property type="project" value="UniProtKB-UniRule"/>
</dbReference>
<comment type="subunit">
    <text evidence="3">Homodimer.</text>
</comment>
<evidence type="ECO:0000256" key="1">
    <source>
        <dbReference type="ARBA" id="ARBA00022485"/>
    </source>
</evidence>
<dbReference type="GO" id="GO:0000287">
    <property type="term" value="F:magnesium ion binding"/>
    <property type="evidence" value="ECO:0007669"/>
    <property type="project" value="UniProtKB-UniRule"/>
</dbReference>
<comment type="cofactor">
    <cofactor evidence="3">
        <name>S-adenosyl-L-methionine</name>
        <dbReference type="ChEBI" id="CHEBI:59789"/>
    </cofactor>
    <text evidence="3">Binds 1 S-adenosyl-L-methionine per subunit.</text>
</comment>
<evidence type="ECO:0000256" key="2">
    <source>
        <dbReference type="ARBA" id="ARBA00023239"/>
    </source>
</evidence>
<feature type="binding site" evidence="3">
    <location>
        <position position="34"/>
    </location>
    <ligand>
        <name>[4Fe-4S] cluster</name>
        <dbReference type="ChEBI" id="CHEBI:49883"/>
        <note>4Fe-4S-S-AdoMet</note>
    </ligand>
</feature>
<keyword evidence="5" id="KW-1185">Reference proteome</keyword>
<keyword evidence="1 3" id="KW-0004">4Fe-4S</keyword>
<comment type="similarity">
    <text evidence="3">Belongs to the radical SAM superfamily. 7-carboxy-7-deazaguanine synthase family.</text>
</comment>
<organism evidence="4 5">
    <name type="scientific">Sulfurimonas sediminis</name>
    <dbReference type="NCBI Taxonomy" id="2590020"/>
    <lineage>
        <taxon>Bacteria</taxon>
        <taxon>Pseudomonadati</taxon>
        <taxon>Campylobacterota</taxon>
        <taxon>Epsilonproteobacteria</taxon>
        <taxon>Campylobacterales</taxon>
        <taxon>Sulfurimonadaceae</taxon>
        <taxon>Sulfurimonas</taxon>
    </lineage>
</organism>
<keyword evidence="3" id="KW-0460">Magnesium</keyword>
<feature type="binding site" evidence="3">
    <location>
        <position position="94"/>
    </location>
    <ligand>
        <name>substrate</name>
    </ligand>
</feature>
<dbReference type="RefSeq" id="WP_193150554.1">
    <property type="nucleotide sequence ID" value="NZ_CP041235.1"/>
</dbReference>
<name>A0A7M1B3V8_9BACT</name>
<keyword evidence="3" id="KW-0479">Metal-binding</keyword>
<dbReference type="InterPro" id="IPR058240">
    <property type="entry name" value="rSAM_sf"/>
</dbReference>
<reference evidence="4 5" key="1">
    <citation type="submission" date="2019-06" db="EMBL/GenBank/DDBJ databases">
        <title>Sulfurimonas gotlandica sp. nov., a chemoautotrophic and psychrotolerant epsilonproteobacterium isolated from a pelagic redoxcline, and an emended description of the genus Sulfurimonas.</title>
        <authorList>
            <person name="Wang S."/>
            <person name="Jiang L."/>
            <person name="Shao Z."/>
        </authorList>
    </citation>
    <scope>NUCLEOTIDE SEQUENCE [LARGE SCALE GENOMIC DNA]</scope>
    <source>
        <strain evidence="4 5">S2-6</strain>
    </source>
</reference>
<proteinExistence type="inferred from homology"/>
<dbReference type="GO" id="GO:1904047">
    <property type="term" value="F:S-adenosyl-L-methionine binding"/>
    <property type="evidence" value="ECO:0007669"/>
    <property type="project" value="UniProtKB-UniRule"/>
</dbReference>
<comment type="catalytic activity">
    <reaction evidence="3">
        <text>6-carboxy-5,6,7,8-tetrahydropterin + H(+) = 7-carboxy-7-carbaguanine + NH4(+)</text>
        <dbReference type="Rhea" id="RHEA:27974"/>
        <dbReference type="ChEBI" id="CHEBI:15378"/>
        <dbReference type="ChEBI" id="CHEBI:28938"/>
        <dbReference type="ChEBI" id="CHEBI:61032"/>
        <dbReference type="ChEBI" id="CHEBI:61036"/>
        <dbReference type="EC" id="4.3.99.3"/>
    </reaction>
</comment>
<dbReference type="EC" id="4.3.99.3" evidence="3"/>
<dbReference type="Proteomes" id="UP000593719">
    <property type="component" value="Chromosome"/>
</dbReference>
<feature type="binding site" evidence="3">
    <location>
        <position position="54"/>
    </location>
    <ligand>
        <name>Mg(2+)</name>
        <dbReference type="ChEBI" id="CHEBI:18420"/>
    </ligand>
</feature>
<feature type="binding site" evidence="3">
    <location>
        <position position="96"/>
    </location>
    <ligand>
        <name>S-adenosyl-L-methionine</name>
        <dbReference type="ChEBI" id="CHEBI:59789"/>
    </ligand>
</feature>
<keyword evidence="3" id="KW-0411">Iron-sulfur</keyword>
<dbReference type="GO" id="GO:0008616">
    <property type="term" value="P:tRNA queuosine(34) biosynthetic process"/>
    <property type="evidence" value="ECO:0007669"/>
    <property type="project" value="UniProtKB-UniRule"/>
</dbReference>
<dbReference type="Pfam" id="PF13353">
    <property type="entry name" value="Fer4_12"/>
    <property type="match status" value="1"/>
</dbReference>
<dbReference type="Gene3D" id="3.20.20.70">
    <property type="entry name" value="Aldolase class I"/>
    <property type="match status" value="1"/>
</dbReference>
<dbReference type="GO" id="GO:0016840">
    <property type="term" value="F:carbon-nitrogen lyase activity"/>
    <property type="evidence" value="ECO:0007669"/>
    <property type="project" value="UniProtKB-UniRule"/>
</dbReference>
<feature type="binding site" evidence="3">
    <location>
        <position position="26"/>
    </location>
    <ligand>
        <name>substrate</name>
    </ligand>
</feature>
<dbReference type="AlphaFoldDB" id="A0A7M1B3V8"/>
<dbReference type="KEGG" id="ssei:FJR45_10820"/>
<dbReference type="HAMAP" id="MF_00917">
    <property type="entry name" value="QueE"/>
    <property type="match status" value="1"/>
</dbReference>
<protein>
    <recommendedName>
        <fullName evidence="3">7-carboxy-7-deazaguanine synthase</fullName>
        <shortName evidence="3">CDG synthase</shortName>
        <ecNumber evidence="3">4.3.99.3</ecNumber>
    </recommendedName>
    <alternativeName>
        <fullName evidence="3">Queuosine biosynthesis protein QueE</fullName>
    </alternativeName>
</protein>
<sequence>MIYLVEHFYSIQGEGKYVGTPSLFFRFGGCNMRCEGFGCKEMANDGTVVVGCDTVYAVNKEHFLQNWVPVHKVEELLNVLSLYDLPEAVDIVLTGGEPLIYANDVLFVAFLEALVAKGHQITFETNGSLTVDFEKYPVYKECVFALSVKLFNSGESLNKRLRGDVIYNIAANAKDAFFKFSIDKESINIALEEEIQSVTMHSPQTKVYCMPVAGSKKELEENTQPLIEFCKAKGYNFSDRLHIRIWDANKGV</sequence>
<comment type="pathway">
    <text evidence="3">Purine metabolism; 7-cyano-7-deazaguanine biosynthesis.</text>
</comment>
<keyword evidence="3" id="KW-0671">Queuosine biosynthesis</keyword>
<comment type="function">
    <text evidence="3">Catalyzes the complex heterocyclic radical-mediated conversion of 6-carboxy-5,6,7,8-tetrahydropterin (CPH4) to 7-carboxy-7-deazaguanine (CDG), a step common to the biosynthetic pathways of all 7-deazapurine-containing compounds.</text>
</comment>
<keyword evidence="3" id="KW-0949">S-adenosyl-L-methionine</keyword>
<dbReference type="EMBL" id="CP041235">
    <property type="protein sequence ID" value="QOP44413.1"/>
    <property type="molecule type" value="Genomic_DNA"/>
</dbReference>
<dbReference type="InterPro" id="IPR024924">
    <property type="entry name" value="7-CO-7-deazaguanine_synth-like"/>
</dbReference>
<feature type="binding site" evidence="3">
    <location>
        <position position="52"/>
    </location>
    <ligand>
        <name>[4Fe-4S] cluster</name>
        <dbReference type="ChEBI" id="CHEBI:49883"/>
        <note>4Fe-4S-S-AdoMet</note>
    </ligand>
</feature>
<comment type="cofactor">
    <cofactor evidence="3">
        <name>[4Fe-4S] cluster</name>
        <dbReference type="ChEBI" id="CHEBI:49883"/>
    </cofactor>
    <text evidence="3">Binds 1 [4Fe-4S] cluster. The cluster is coordinated with 3 cysteines and an exchangeable S-adenosyl-L-methionine.</text>
</comment>
<feature type="binding site" evidence="3">
    <location>
        <begin position="147"/>
        <end position="149"/>
    </location>
    <ligand>
        <name>S-adenosyl-L-methionine</name>
        <dbReference type="ChEBI" id="CHEBI:59789"/>
    </ligand>
</feature>
<feature type="binding site" evidence="3">
    <location>
        <position position="30"/>
    </location>
    <ligand>
        <name>[4Fe-4S] cluster</name>
        <dbReference type="ChEBI" id="CHEBI:49883"/>
        <note>4Fe-4S-S-AdoMet</note>
    </ligand>
</feature>
<evidence type="ECO:0000256" key="3">
    <source>
        <dbReference type="HAMAP-Rule" id="MF_00917"/>
    </source>
</evidence>
<dbReference type="InterPro" id="IPR013785">
    <property type="entry name" value="Aldolase_TIM"/>
</dbReference>
<comment type="cofactor">
    <cofactor evidence="3">
        <name>Mg(2+)</name>
        <dbReference type="ChEBI" id="CHEBI:18420"/>
    </cofactor>
</comment>
<accession>A0A7M1B3V8</accession>
<evidence type="ECO:0000313" key="5">
    <source>
        <dbReference type="Proteomes" id="UP000593719"/>
    </source>
</evidence>
<keyword evidence="2 3" id="KW-0456">Lyase</keyword>
<dbReference type="PANTHER" id="PTHR42836">
    <property type="entry name" value="7-CARBOXY-7-DEAZAGUANINE SYNTHASE"/>
    <property type="match status" value="1"/>
</dbReference>
<dbReference type="UniPathway" id="UPA00391"/>
<feature type="binding site" evidence="3">
    <location>
        <begin position="11"/>
        <end position="13"/>
    </location>
    <ligand>
        <name>substrate</name>
    </ligand>
</feature>
<dbReference type="PANTHER" id="PTHR42836:SF1">
    <property type="entry name" value="7-CARBOXY-7-DEAZAGUANINE SYNTHASE"/>
    <property type="match status" value="1"/>
</dbReference>
<keyword evidence="3" id="KW-0408">Iron</keyword>
<dbReference type="SUPFAM" id="SSF102114">
    <property type="entry name" value="Radical SAM enzymes"/>
    <property type="match status" value="1"/>
</dbReference>
<comment type="caution">
    <text evidence="3">Lacks conserved residue(s) required for the propagation of feature annotation.</text>
</comment>
<gene>
    <name evidence="3" type="primary">queE</name>
    <name evidence="4" type="ORF">FJR45_10820</name>
</gene>
<evidence type="ECO:0000313" key="4">
    <source>
        <dbReference type="EMBL" id="QOP44413.1"/>
    </source>
</evidence>